<dbReference type="Gene3D" id="1.10.1740.10">
    <property type="match status" value="1"/>
</dbReference>
<keyword evidence="3" id="KW-0731">Sigma factor</keyword>
<dbReference type="GO" id="GO:0003677">
    <property type="term" value="F:DNA binding"/>
    <property type="evidence" value="ECO:0007669"/>
    <property type="project" value="UniProtKB-KW"/>
</dbReference>
<feature type="domain" description="RNA polymerase sigma factor 70 region 4 type 2" evidence="7">
    <location>
        <begin position="121"/>
        <end position="170"/>
    </location>
</feature>
<feature type="domain" description="RNA polymerase sigma-70 region 2" evidence="6">
    <location>
        <begin position="21"/>
        <end position="86"/>
    </location>
</feature>
<dbReference type="InterPro" id="IPR013249">
    <property type="entry name" value="RNA_pol_sigma70_r4_t2"/>
</dbReference>
<keyword evidence="5" id="KW-0804">Transcription</keyword>
<dbReference type="PANTHER" id="PTHR43133">
    <property type="entry name" value="RNA POLYMERASE ECF-TYPE SIGMA FACTO"/>
    <property type="match status" value="1"/>
</dbReference>
<dbReference type="AlphaFoldDB" id="A0A8J3J091"/>
<dbReference type="PANTHER" id="PTHR43133:SF52">
    <property type="entry name" value="ECF RNA POLYMERASE SIGMA FACTOR SIGL"/>
    <property type="match status" value="1"/>
</dbReference>
<comment type="caution">
    <text evidence="8">The sequence shown here is derived from an EMBL/GenBank/DDBJ whole genome shotgun (WGS) entry which is preliminary data.</text>
</comment>
<dbReference type="GO" id="GO:0016987">
    <property type="term" value="F:sigma factor activity"/>
    <property type="evidence" value="ECO:0007669"/>
    <property type="project" value="UniProtKB-KW"/>
</dbReference>
<evidence type="ECO:0000256" key="1">
    <source>
        <dbReference type="ARBA" id="ARBA00010641"/>
    </source>
</evidence>
<keyword evidence="2" id="KW-0805">Transcription regulation</keyword>
<dbReference type="InterPro" id="IPR014284">
    <property type="entry name" value="RNA_pol_sigma-70_dom"/>
</dbReference>
<sequence length="186" mass="21744">MQLYPIEEGKHLSRDIRQVALYDHYGPIIFGYLLQHAPSLQDAEDVLLEVFLAALEQDNLAAIPPSAQLAWLRRVAQNKLANVHRTSYRHPQVSLDSVTETLFDEDEPEQQALQQEERRHLREQVQQLPVLQQYILQLRYGEGLRCTEIAALLNKREGTVRQLLSRTIRFLRRVYLQKEGEQHARK</sequence>
<proteinExistence type="inferred from homology"/>
<dbReference type="InterPro" id="IPR013324">
    <property type="entry name" value="RNA_pol_sigma_r3/r4-like"/>
</dbReference>
<dbReference type="Proteomes" id="UP000597444">
    <property type="component" value="Unassembled WGS sequence"/>
</dbReference>
<evidence type="ECO:0000256" key="5">
    <source>
        <dbReference type="ARBA" id="ARBA00023163"/>
    </source>
</evidence>
<dbReference type="SUPFAM" id="SSF88659">
    <property type="entry name" value="Sigma3 and sigma4 domains of RNA polymerase sigma factors"/>
    <property type="match status" value="1"/>
</dbReference>
<dbReference type="GO" id="GO:0006352">
    <property type="term" value="P:DNA-templated transcription initiation"/>
    <property type="evidence" value="ECO:0007669"/>
    <property type="project" value="InterPro"/>
</dbReference>
<evidence type="ECO:0008006" key="10">
    <source>
        <dbReference type="Google" id="ProtNLM"/>
    </source>
</evidence>
<evidence type="ECO:0000256" key="2">
    <source>
        <dbReference type="ARBA" id="ARBA00023015"/>
    </source>
</evidence>
<dbReference type="InterPro" id="IPR013325">
    <property type="entry name" value="RNA_pol_sigma_r2"/>
</dbReference>
<dbReference type="RefSeq" id="WP_220210584.1">
    <property type="nucleotide sequence ID" value="NZ_BNJK01000002.1"/>
</dbReference>
<evidence type="ECO:0000313" key="9">
    <source>
        <dbReference type="Proteomes" id="UP000597444"/>
    </source>
</evidence>
<evidence type="ECO:0000256" key="4">
    <source>
        <dbReference type="ARBA" id="ARBA00023125"/>
    </source>
</evidence>
<dbReference type="Pfam" id="PF04542">
    <property type="entry name" value="Sigma70_r2"/>
    <property type="match status" value="1"/>
</dbReference>
<protein>
    <recommendedName>
        <fullName evidence="10">Sigma-70 family RNA polymerase sigma factor</fullName>
    </recommendedName>
</protein>
<reference evidence="8" key="1">
    <citation type="submission" date="2020-10" db="EMBL/GenBank/DDBJ databases">
        <title>Taxonomic study of unclassified bacteria belonging to the class Ktedonobacteria.</title>
        <authorList>
            <person name="Yabe S."/>
            <person name="Wang C.M."/>
            <person name="Zheng Y."/>
            <person name="Sakai Y."/>
            <person name="Cavaletti L."/>
            <person name="Monciardini P."/>
            <person name="Donadio S."/>
        </authorList>
    </citation>
    <scope>NUCLEOTIDE SEQUENCE</scope>
    <source>
        <strain evidence="8">ID150040</strain>
    </source>
</reference>
<accession>A0A8J3J091</accession>
<dbReference type="InterPro" id="IPR039425">
    <property type="entry name" value="RNA_pol_sigma-70-like"/>
</dbReference>
<comment type="similarity">
    <text evidence="1">Belongs to the sigma-70 factor family. ECF subfamily.</text>
</comment>
<dbReference type="Pfam" id="PF08281">
    <property type="entry name" value="Sigma70_r4_2"/>
    <property type="match status" value="1"/>
</dbReference>
<evidence type="ECO:0000259" key="6">
    <source>
        <dbReference type="Pfam" id="PF04542"/>
    </source>
</evidence>
<evidence type="ECO:0000256" key="3">
    <source>
        <dbReference type="ARBA" id="ARBA00023082"/>
    </source>
</evidence>
<keyword evidence="9" id="KW-1185">Reference proteome</keyword>
<dbReference type="EMBL" id="BNJK01000002">
    <property type="protein sequence ID" value="GHO99975.1"/>
    <property type="molecule type" value="Genomic_DNA"/>
</dbReference>
<keyword evidence="4" id="KW-0238">DNA-binding</keyword>
<dbReference type="SUPFAM" id="SSF88946">
    <property type="entry name" value="Sigma2 domain of RNA polymerase sigma factors"/>
    <property type="match status" value="1"/>
</dbReference>
<evidence type="ECO:0000259" key="7">
    <source>
        <dbReference type="Pfam" id="PF08281"/>
    </source>
</evidence>
<dbReference type="NCBIfam" id="TIGR02937">
    <property type="entry name" value="sigma70-ECF"/>
    <property type="match status" value="1"/>
</dbReference>
<evidence type="ECO:0000313" key="8">
    <source>
        <dbReference type="EMBL" id="GHO99975.1"/>
    </source>
</evidence>
<name>A0A8J3J091_9CHLR</name>
<gene>
    <name evidence="8" type="ORF">KSF_100230</name>
</gene>
<dbReference type="InterPro" id="IPR007627">
    <property type="entry name" value="RNA_pol_sigma70_r2"/>
</dbReference>
<dbReference type="InterPro" id="IPR036388">
    <property type="entry name" value="WH-like_DNA-bd_sf"/>
</dbReference>
<organism evidence="8 9">
    <name type="scientific">Reticulibacter mediterranei</name>
    <dbReference type="NCBI Taxonomy" id="2778369"/>
    <lineage>
        <taxon>Bacteria</taxon>
        <taxon>Bacillati</taxon>
        <taxon>Chloroflexota</taxon>
        <taxon>Ktedonobacteria</taxon>
        <taxon>Ktedonobacterales</taxon>
        <taxon>Reticulibacteraceae</taxon>
        <taxon>Reticulibacter</taxon>
    </lineage>
</organism>
<dbReference type="Gene3D" id="1.10.10.10">
    <property type="entry name" value="Winged helix-like DNA-binding domain superfamily/Winged helix DNA-binding domain"/>
    <property type="match status" value="1"/>
</dbReference>